<sequence>MDDRLNRPRGRLYGLLLCAGQGGKSVKALKTLDYRFRRYSGLRLSKHVFDACWRWRSGNPYFEIRRYLYMGKELIRFDDFAKLSRYRSMIYNLFSRVFARKVDREFLESLMSREIIDIISGVCENEESSGKLTKTIRNILSNSDKFFEVEREFEGLFVVPVNDRFIPPYISYYLGNKSERINLEDVKGVDEGGVALVNKLELLYKKLNFTLRDASEVSLKRADHISYILGFMAALVGLEERHQPGQVKKQLPFKEVISNEFSFFNEFIKNWINLFADEVAERANSPFYVEMARLMQSFASSEQSDLETLLLQN</sequence>
<keyword evidence="1" id="KW-0143">Chaperone</keyword>
<dbReference type="EMBL" id="SGBD01000005">
    <property type="protein sequence ID" value="RZD13981.1"/>
    <property type="molecule type" value="Genomic_DNA"/>
</dbReference>
<dbReference type="PANTHER" id="PTHR34227:SF1">
    <property type="entry name" value="DIMETHYL SULFOXIDE REDUCTASE CHAPERONE-RELATED"/>
    <property type="match status" value="1"/>
</dbReference>
<comment type="caution">
    <text evidence="2">The sequence shown here is derived from an EMBL/GenBank/DDBJ whole genome shotgun (WGS) entry which is preliminary data.</text>
</comment>
<dbReference type="AlphaFoldDB" id="A0A519B9L0"/>
<dbReference type="PANTHER" id="PTHR34227">
    <property type="entry name" value="CHAPERONE PROTEIN YCDY"/>
    <property type="match status" value="1"/>
</dbReference>
<organism evidence="2 3">
    <name type="scientific">Candidatus Acidulodesulfobacterium ferriphilum</name>
    <dbReference type="NCBI Taxonomy" id="2597223"/>
    <lineage>
        <taxon>Bacteria</taxon>
        <taxon>Deltaproteobacteria</taxon>
        <taxon>Candidatus Acidulodesulfobacterales</taxon>
        <taxon>Candidatus Acidulodesulfobacterium</taxon>
    </lineage>
</organism>
<protein>
    <recommendedName>
        <fullName evidence="4">Molecular chaperone TorD</fullName>
    </recommendedName>
</protein>
<proteinExistence type="predicted"/>
<accession>A0A519B9L0</accession>
<evidence type="ECO:0000256" key="1">
    <source>
        <dbReference type="ARBA" id="ARBA00023186"/>
    </source>
</evidence>
<dbReference type="Gene3D" id="1.10.3480.10">
    <property type="entry name" value="TorD-like"/>
    <property type="match status" value="1"/>
</dbReference>
<dbReference type="InterPro" id="IPR050289">
    <property type="entry name" value="TorD/DmsD_chaperones"/>
</dbReference>
<dbReference type="Proteomes" id="UP000320813">
    <property type="component" value="Unassembled WGS sequence"/>
</dbReference>
<gene>
    <name evidence="2" type="ORF">EVJ47_08620</name>
</gene>
<dbReference type="InterPro" id="IPR036411">
    <property type="entry name" value="TorD-like_sf"/>
</dbReference>
<name>A0A519B9L0_9DELT</name>
<dbReference type="SUPFAM" id="SSF89155">
    <property type="entry name" value="TorD-like"/>
    <property type="match status" value="1"/>
</dbReference>
<evidence type="ECO:0000313" key="2">
    <source>
        <dbReference type="EMBL" id="RZD13981.1"/>
    </source>
</evidence>
<evidence type="ECO:0000313" key="3">
    <source>
        <dbReference type="Proteomes" id="UP000320813"/>
    </source>
</evidence>
<dbReference type="Pfam" id="PF02613">
    <property type="entry name" value="Nitrate_red_del"/>
    <property type="match status" value="1"/>
</dbReference>
<dbReference type="InterPro" id="IPR020945">
    <property type="entry name" value="DMSO/NO3_reduct_chaperone"/>
</dbReference>
<evidence type="ECO:0008006" key="4">
    <source>
        <dbReference type="Google" id="ProtNLM"/>
    </source>
</evidence>
<reference evidence="2 3" key="1">
    <citation type="submission" date="2019-01" db="EMBL/GenBank/DDBJ databases">
        <title>Insights into ecological role of a new deltaproteobacterial order Candidatus Sinidesulfobacterales (Sva0485) by metagenomics and metatranscriptomics.</title>
        <authorList>
            <person name="Tan S."/>
            <person name="Liu J."/>
            <person name="Fang Y."/>
            <person name="Hedlund B.P."/>
            <person name="Lian Z.H."/>
            <person name="Huang L.Y."/>
            <person name="Li J.T."/>
            <person name="Huang L.N."/>
            <person name="Li W.J."/>
            <person name="Jiang H.C."/>
            <person name="Dong H.L."/>
            <person name="Shu W.S."/>
        </authorList>
    </citation>
    <scope>NUCLEOTIDE SEQUENCE [LARGE SCALE GENOMIC DNA]</scope>
    <source>
        <strain evidence="2">AP3</strain>
    </source>
</reference>